<dbReference type="Pfam" id="PF08239">
    <property type="entry name" value="SH3_3"/>
    <property type="match status" value="1"/>
</dbReference>
<dbReference type="Proteomes" id="UP000886879">
    <property type="component" value="Unassembled WGS sequence"/>
</dbReference>
<gene>
    <name evidence="3" type="ORF">IAD31_02620</name>
</gene>
<dbReference type="InterPro" id="IPR036439">
    <property type="entry name" value="Dockerin_dom_sf"/>
</dbReference>
<dbReference type="CDD" id="cd14256">
    <property type="entry name" value="Dockerin_I"/>
    <property type="match status" value="1"/>
</dbReference>
<dbReference type="SUPFAM" id="SSF63446">
    <property type="entry name" value="Type I dockerin domain"/>
    <property type="match status" value="1"/>
</dbReference>
<dbReference type="InterPro" id="IPR016134">
    <property type="entry name" value="Dockerin_dom"/>
</dbReference>
<reference evidence="3" key="1">
    <citation type="submission" date="2020-10" db="EMBL/GenBank/DDBJ databases">
        <authorList>
            <person name="Gilroy R."/>
        </authorList>
    </citation>
    <scope>NUCLEOTIDE SEQUENCE</scope>
    <source>
        <strain evidence="3">ChiGjej2B2-12916</strain>
    </source>
</reference>
<name>A0A9D0YRK1_9FIRM</name>
<dbReference type="GO" id="GO:0004553">
    <property type="term" value="F:hydrolase activity, hydrolyzing O-glycosyl compounds"/>
    <property type="evidence" value="ECO:0007669"/>
    <property type="project" value="InterPro"/>
</dbReference>
<organism evidence="3 4">
    <name type="scientific">Candidatus Enterenecus faecium</name>
    <dbReference type="NCBI Taxonomy" id="2840780"/>
    <lineage>
        <taxon>Bacteria</taxon>
        <taxon>Bacillati</taxon>
        <taxon>Bacillota</taxon>
        <taxon>Clostridia</taxon>
        <taxon>Eubacteriales</taxon>
        <taxon>Candidatus Enterenecus</taxon>
    </lineage>
</organism>
<evidence type="ECO:0000313" key="4">
    <source>
        <dbReference type="Proteomes" id="UP000886879"/>
    </source>
</evidence>
<feature type="domain" description="SH3b" evidence="2">
    <location>
        <begin position="35"/>
        <end position="102"/>
    </location>
</feature>
<evidence type="ECO:0000259" key="2">
    <source>
        <dbReference type="PROSITE" id="PS51781"/>
    </source>
</evidence>
<dbReference type="AlphaFoldDB" id="A0A9D0YRK1"/>
<dbReference type="Gene3D" id="1.10.1330.10">
    <property type="entry name" value="Dockerin domain"/>
    <property type="match status" value="1"/>
</dbReference>
<dbReference type="Pfam" id="PF12733">
    <property type="entry name" value="Cadherin-like"/>
    <property type="match status" value="1"/>
</dbReference>
<reference evidence="3" key="2">
    <citation type="journal article" date="2021" name="PeerJ">
        <title>Extensive microbial diversity within the chicken gut microbiome revealed by metagenomics and culture.</title>
        <authorList>
            <person name="Gilroy R."/>
            <person name="Ravi A."/>
            <person name="Getino M."/>
            <person name="Pursley I."/>
            <person name="Horton D.L."/>
            <person name="Alikhan N.F."/>
            <person name="Baker D."/>
            <person name="Gharbi K."/>
            <person name="Hall N."/>
            <person name="Watson M."/>
            <person name="Adriaenssens E.M."/>
            <person name="Foster-Nyarko E."/>
            <person name="Jarju S."/>
            <person name="Secka A."/>
            <person name="Antonio M."/>
            <person name="Oren A."/>
            <person name="Chaudhuri R.R."/>
            <person name="La Ragione R."/>
            <person name="Hildebrand F."/>
            <person name="Pallen M.J."/>
        </authorList>
    </citation>
    <scope>NUCLEOTIDE SEQUENCE</scope>
    <source>
        <strain evidence="3">ChiGjej2B2-12916</strain>
    </source>
</reference>
<dbReference type="PROSITE" id="PS51766">
    <property type="entry name" value="DOCKERIN"/>
    <property type="match status" value="1"/>
</dbReference>
<protein>
    <submittedName>
        <fullName evidence="3">Cadherin-like beta sandwich domain-containing protein</fullName>
    </submittedName>
</protein>
<dbReference type="PROSITE" id="PS51257">
    <property type="entry name" value="PROKAR_LIPOPROTEIN"/>
    <property type="match status" value="1"/>
</dbReference>
<proteinExistence type="predicted"/>
<dbReference type="Gene3D" id="2.30.30.40">
    <property type="entry name" value="SH3 Domains"/>
    <property type="match status" value="1"/>
</dbReference>
<feature type="domain" description="Dockerin" evidence="1">
    <location>
        <begin position="603"/>
        <end position="670"/>
    </location>
</feature>
<dbReference type="GO" id="GO:0000272">
    <property type="term" value="P:polysaccharide catabolic process"/>
    <property type="evidence" value="ECO:0007669"/>
    <property type="project" value="InterPro"/>
</dbReference>
<evidence type="ECO:0000259" key="1">
    <source>
        <dbReference type="PROSITE" id="PS51766"/>
    </source>
</evidence>
<dbReference type="PROSITE" id="PS51781">
    <property type="entry name" value="SH3B"/>
    <property type="match status" value="1"/>
</dbReference>
<dbReference type="Pfam" id="PF00404">
    <property type="entry name" value="Dockerin_1"/>
    <property type="match status" value="1"/>
</dbReference>
<dbReference type="InterPro" id="IPR003646">
    <property type="entry name" value="SH3-like_bac-type"/>
</dbReference>
<dbReference type="InterPro" id="IPR002105">
    <property type="entry name" value="Dockerin_1_rpt"/>
</dbReference>
<dbReference type="EMBL" id="DVFO01000025">
    <property type="protein sequence ID" value="HIQ60475.1"/>
    <property type="molecule type" value="Genomic_DNA"/>
</dbReference>
<evidence type="ECO:0000313" key="3">
    <source>
        <dbReference type="EMBL" id="HIQ60475.1"/>
    </source>
</evidence>
<accession>A0A9D0YRK1</accession>
<dbReference type="InterPro" id="IPR025883">
    <property type="entry name" value="Cadherin-like_domain"/>
</dbReference>
<dbReference type="SMART" id="SM00287">
    <property type="entry name" value="SH3b"/>
    <property type="match status" value="1"/>
</dbReference>
<sequence length="670" mass="71371">MEKKTRTLAGLAAVFFACMVVLSAFVAVYAGGVRYGVVTGTEVGLSVRAGAGTSYTRLGLIYDGTTVTITGEKKASDGATWYAINYNGGTGYVISTYIKLIDSGVDDKEFEAYLQEQGFPESYWSGLKVLHAMYPEWVFKADHNGFDWNYAVDQESKIGNSLVQSSSKSSWKSTDPKAYNWDTGKWTEFDTGGWVAASREIVAYYMDPRNFLTQNSIFQFLLQSYDAQVQSVAGVERLVDGTFLDATVTDTDGKRIYYPQVIYDAGKKVGVNPYVLAAMIIQEQGTKGLSDSISGKAPGFEGYFNFYNIGAVAGGGNTAVKNGLIYAKGGSSGTGTSYGRPWNSRVRAISGGAQFYANGYVTAGQDTMYLKRFNAQGDNPFTHRYMTSVWGAASEGLSLAGGYSEELRQSPLVFSIPVYDNMPSSPCAQPTGDGSPDNRLSSLKVGSYALTPSFDNDTTSYSVVVPNSVSSVTITATPKASTAKVSGAGAVPLKVGSNTVKVTVTAENGSQRTFTLTIAREGSSGGSDSFSVNPKYKVSGSNQVSGITLGTKSSDFVKNLNIVGGYAQVKTASGSNKQNTAVVGTGDTVTIYRNDGTQYAKWTVVIYGDANGDGKIDNSDRVKIRNHVLGTSKLSGALAVAADVNKDGQVNNTDRVKVRNHVLGTSLITQ</sequence>
<comment type="caution">
    <text evidence="3">The sequence shown here is derived from an EMBL/GenBank/DDBJ whole genome shotgun (WGS) entry which is preliminary data.</text>
</comment>